<dbReference type="InterPro" id="IPR014729">
    <property type="entry name" value="Rossmann-like_a/b/a_fold"/>
</dbReference>
<evidence type="ECO:0000313" key="5">
    <source>
        <dbReference type="Proteomes" id="UP000532866"/>
    </source>
</evidence>
<evidence type="ECO:0000259" key="3">
    <source>
        <dbReference type="Pfam" id="PF01467"/>
    </source>
</evidence>
<dbReference type="AlphaFoldDB" id="A0A7X0TPP7"/>
<feature type="domain" description="Cytidyltransferase-like" evidence="3">
    <location>
        <begin position="8"/>
        <end position="135"/>
    </location>
</feature>
<dbReference type="Proteomes" id="UP000532866">
    <property type="component" value="Unassembled WGS sequence"/>
</dbReference>
<protein>
    <submittedName>
        <fullName evidence="4">Adenylyltransferase/cytidyltransferase family protein</fullName>
    </submittedName>
</protein>
<evidence type="ECO:0000256" key="2">
    <source>
        <dbReference type="ARBA" id="ARBA00022695"/>
    </source>
</evidence>
<keyword evidence="2 4" id="KW-0548">Nucleotidyltransferase</keyword>
<accession>A0A7X0TPP7</accession>
<organism evidence="4 5">
    <name type="scientific">Listeria booriae</name>
    <dbReference type="NCBI Taxonomy" id="1552123"/>
    <lineage>
        <taxon>Bacteria</taxon>
        <taxon>Bacillati</taxon>
        <taxon>Bacillota</taxon>
        <taxon>Bacilli</taxon>
        <taxon>Bacillales</taxon>
        <taxon>Listeriaceae</taxon>
        <taxon>Listeria</taxon>
    </lineage>
</organism>
<proteinExistence type="predicted"/>
<sequence length="137" mass="15868">MKKYSIGYTTGVFDLFHIGHLNILKKAKEQCDTLIVGISTDEFVQDYKHRPPIIPFADRKEIIEALKYVDLVVAQTSHESKLHMIEKHNINVMFHGSDWMGTPTFNKLEVEFKRCGVEIVYFDYTEGISSTKLRETI</sequence>
<dbReference type="Gene3D" id="3.40.50.620">
    <property type="entry name" value="HUPs"/>
    <property type="match status" value="1"/>
</dbReference>
<dbReference type="InterPro" id="IPR050385">
    <property type="entry name" value="Archaeal_FAD_synthase"/>
</dbReference>
<reference evidence="4 5" key="1">
    <citation type="submission" date="2020-03" db="EMBL/GenBank/DDBJ databases">
        <title>Soil Listeria distribution.</title>
        <authorList>
            <person name="Liao J."/>
            <person name="Wiedmann M."/>
        </authorList>
    </citation>
    <scope>NUCLEOTIDE SEQUENCE [LARGE SCALE GENOMIC DNA]</scope>
    <source>
        <strain evidence="4 5">FSL L7-1833</strain>
    </source>
</reference>
<comment type="caution">
    <text evidence="4">The sequence shown here is derived from an EMBL/GenBank/DDBJ whole genome shotgun (WGS) entry which is preliminary data.</text>
</comment>
<dbReference type="PANTHER" id="PTHR43793:SF1">
    <property type="entry name" value="FAD SYNTHASE"/>
    <property type="match status" value="1"/>
</dbReference>
<dbReference type="NCBIfam" id="TIGR00125">
    <property type="entry name" value="cyt_tran_rel"/>
    <property type="match status" value="1"/>
</dbReference>
<dbReference type="PANTHER" id="PTHR43793">
    <property type="entry name" value="FAD SYNTHASE"/>
    <property type="match status" value="1"/>
</dbReference>
<evidence type="ECO:0000256" key="1">
    <source>
        <dbReference type="ARBA" id="ARBA00022679"/>
    </source>
</evidence>
<dbReference type="GO" id="GO:0016779">
    <property type="term" value="F:nucleotidyltransferase activity"/>
    <property type="evidence" value="ECO:0007669"/>
    <property type="project" value="UniProtKB-KW"/>
</dbReference>
<dbReference type="SUPFAM" id="SSF52374">
    <property type="entry name" value="Nucleotidylyl transferase"/>
    <property type="match status" value="1"/>
</dbReference>
<dbReference type="EMBL" id="JAAROL010000003">
    <property type="protein sequence ID" value="MBC1332015.1"/>
    <property type="molecule type" value="Genomic_DNA"/>
</dbReference>
<dbReference type="InterPro" id="IPR004821">
    <property type="entry name" value="Cyt_trans-like"/>
</dbReference>
<dbReference type="Pfam" id="PF01467">
    <property type="entry name" value="CTP_transf_like"/>
    <property type="match status" value="1"/>
</dbReference>
<keyword evidence="1 4" id="KW-0808">Transferase</keyword>
<name>A0A7X0TPP7_9LIST</name>
<dbReference type="RefSeq" id="WP_185353907.1">
    <property type="nucleotide sequence ID" value="NZ_JAARMW010000003.1"/>
</dbReference>
<gene>
    <name evidence="4" type="ORF">HB759_08695</name>
</gene>
<evidence type="ECO:0000313" key="4">
    <source>
        <dbReference type="EMBL" id="MBC1332015.1"/>
    </source>
</evidence>